<sequence>MSDERPNDGQSTEQHAFQFLLQYLDRIVNRVVNKAKGLETNIDQALRDHLATKDGGGAVIDTGESEAEEEEDDHPGNVAGGGIVDTSGASDEEENQSPGSLAGGEPNETSEQAAEETDHPRSTTGYQTTLHNPSPAATNPISISTADHAEVSQMLRTGTLLLQSWGLDKPTQQEKARMFSMASVFDRVTKALRVDMQGRERALEGILWEAARDGEFQAWRVEDRRGREERERGWERGRERVKGEGEVEVEVEKGNVQVQEKGNEKVKFGKVVEQEGEEKREKERQRKKLQKKRKQQQKKQDGEKQDGEKQTGEKMKEKSVEDEDE</sequence>
<evidence type="ECO:0000313" key="3">
    <source>
        <dbReference type="Proteomes" id="UP000799537"/>
    </source>
</evidence>
<feature type="region of interest" description="Disordered" evidence="1">
    <location>
        <begin position="53"/>
        <end position="141"/>
    </location>
</feature>
<dbReference type="Proteomes" id="UP000799537">
    <property type="component" value="Unassembled WGS sequence"/>
</dbReference>
<accession>A0A6A6C7Q5</accession>
<dbReference type="EMBL" id="ML993617">
    <property type="protein sequence ID" value="KAF2161769.1"/>
    <property type="molecule type" value="Genomic_DNA"/>
</dbReference>
<organism evidence="2 3">
    <name type="scientific">Zasmidium cellare ATCC 36951</name>
    <dbReference type="NCBI Taxonomy" id="1080233"/>
    <lineage>
        <taxon>Eukaryota</taxon>
        <taxon>Fungi</taxon>
        <taxon>Dikarya</taxon>
        <taxon>Ascomycota</taxon>
        <taxon>Pezizomycotina</taxon>
        <taxon>Dothideomycetes</taxon>
        <taxon>Dothideomycetidae</taxon>
        <taxon>Mycosphaerellales</taxon>
        <taxon>Mycosphaerellaceae</taxon>
        <taxon>Zasmidium</taxon>
    </lineage>
</organism>
<dbReference type="AlphaFoldDB" id="A0A6A6C7Q5"/>
<evidence type="ECO:0000313" key="2">
    <source>
        <dbReference type="EMBL" id="KAF2161769.1"/>
    </source>
</evidence>
<keyword evidence="3" id="KW-1185">Reference proteome</keyword>
<feature type="compositionally biased region" description="Basic and acidic residues" evidence="1">
    <location>
        <begin position="223"/>
        <end position="253"/>
    </location>
</feature>
<dbReference type="RefSeq" id="XP_033662658.1">
    <property type="nucleotide sequence ID" value="XM_033814012.1"/>
</dbReference>
<dbReference type="GeneID" id="54567284"/>
<feature type="compositionally biased region" description="Basic and acidic residues" evidence="1">
    <location>
        <begin position="261"/>
        <end position="284"/>
    </location>
</feature>
<feature type="region of interest" description="Disordered" evidence="1">
    <location>
        <begin position="223"/>
        <end position="325"/>
    </location>
</feature>
<evidence type="ECO:0000256" key="1">
    <source>
        <dbReference type="SAM" id="MobiDB-lite"/>
    </source>
</evidence>
<reference evidence="2" key="1">
    <citation type="journal article" date="2020" name="Stud. Mycol.">
        <title>101 Dothideomycetes genomes: a test case for predicting lifestyles and emergence of pathogens.</title>
        <authorList>
            <person name="Haridas S."/>
            <person name="Albert R."/>
            <person name="Binder M."/>
            <person name="Bloem J."/>
            <person name="Labutti K."/>
            <person name="Salamov A."/>
            <person name="Andreopoulos B."/>
            <person name="Baker S."/>
            <person name="Barry K."/>
            <person name="Bills G."/>
            <person name="Bluhm B."/>
            <person name="Cannon C."/>
            <person name="Castanera R."/>
            <person name="Culley D."/>
            <person name="Daum C."/>
            <person name="Ezra D."/>
            <person name="Gonzalez J."/>
            <person name="Henrissat B."/>
            <person name="Kuo A."/>
            <person name="Liang C."/>
            <person name="Lipzen A."/>
            <person name="Lutzoni F."/>
            <person name="Magnuson J."/>
            <person name="Mondo S."/>
            <person name="Nolan M."/>
            <person name="Ohm R."/>
            <person name="Pangilinan J."/>
            <person name="Park H.-J."/>
            <person name="Ramirez L."/>
            <person name="Alfaro M."/>
            <person name="Sun H."/>
            <person name="Tritt A."/>
            <person name="Yoshinaga Y."/>
            <person name="Zwiers L.-H."/>
            <person name="Turgeon B."/>
            <person name="Goodwin S."/>
            <person name="Spatafora J."/>
            <person name="Crous P."/>
            <person name="Grigoriev I."/>
        </authorList>
    </citation>
    <scope>NUCLEOTIDE SEQUENCE</scope>
    <source>
        <strain evidence="2">ATCC 36951</strain>
    </source>
</reference>
<feature type="compositionally biased region" description="Basic and acidic residues" evidence="1">
    <location>
        <begin position="298"/>
        <end position="319"/>
    </location>
</feature>
<name>A0A6A6C7Q5_ZASCE</name>
<feature type="compositionally biased region" description="Basic residues" evidence="1">
    <location>
        <begin position="285"/>
        <end position="297"/>
    </location>
</feature>
<protein>
    <submittedName>
        <fullName evidence="2">Uncharacterized protein</fullName>
    </submittedName>
</protein>
<proteinExistence type="predicted"/>
<gene>
    <name evidence="2" type="ORF">M409DRAFT_58845</name>
</gene>
<feature type="compositionally biased region" description="Polar residues" evidence="1">
    <location>
        <begin position="122"/>
        <end position="141"/>
    </location>
</feature>
<feature type="compositionally biased region" description="Acidic residues" evidence="1">
    <location>
        <begin position="63"/>
        <end position="73"/>
    </location>
</feature>